<feature type="transmembrane region" description="Helical" evidence="1">
    <location>
        <begin position="43"/>
        <end position="61"/>
    </location>
</feature>
<keyword evidence="1" id="KW-1133">Transmembrane helix</keyword>
<evidence type="ECO:0000313" key="2">
    <source>
        <dbReference type="EMBL" id="TWT29128.1"/>
    </source>
</evidence>
<feature type="transmembrane region" description="Helical" evidence="1">
    <location>
        <begin position="86"/>
        <end position="115"/>
    </location>
</feature>
<reference evidence="2 3" key="1">
    <citation type="submission" date="2019-02" db="EMBL/GenBank/DDBJ databases">
        <title>Deep-cultivation of Planctomycetes and their phenomic and genomic characterization uncovers novel biology.</title>
        <authorList>
            <person name="Wiegand S."/>
            <person name="Jogler M."/>
            <person name="Boedeker C."/>
            <person name="Pinto D."/>
            <person name="Vollmers J."/>
            <person name="Rivas-Marin E."/>
            <person name="Kohn T."/>
            <person name="Peeters S.H."/>
            <person name="Heuer A."/>
            <person name="Rast P."/>
            <person name="Oberbeckmann S."/>
            <person name="Bunk B."/>
            <person name="Jeske O."/>
            <person name="Meyerdierks A."/>
            <person name="Storesund J.E."/>
            <person name="Kallscheuer N."/>
            <person name="Luecker S."/>
            <person name="Lage O.M."/>
            <person name="Pohl T."/>
            <person name="Merkel B.J."/>
            <person name="Hornburger P."/>
            <person name="Mueller R.-W."/>
            <person name="Bruemmer F."/>
            <person name="Labrenz M."/>
            <person name="Spormann A.M."/>
            <person name="Op Den Camp H."/>
            <person name="Overmann J."/>
            <person name="Amann R."/>
            <person name="Jetten M.S.M."/>
            <person name="Mascher T."/>
            <person name="Medema M.H."/>
            <person name="Devos D.P."/>
            <person name="Kaster A.-K."/>
            <person name="Ovreas L."/>
            <person name="Rohde M."/>
            <person name="Galperin M.Y."/>
            <person name="Jogler C."/>
        </authorList>
    </citation>
    <scope>NUCLEOTIDE SEQUENCE [LARGE SCALE GENOMIC DNA]</scope>
    <source>
        <strain evidence="2 3">KOR42</strain>
    </source>
</reference>
<proteinExistence type="predicted"/>
<evidence type="ECO:0000313" key="3">
    <source>
        <dbReference type="Proteomes" id="UP000317243"/>
    </source>
</evidence>
<dbReference type="Proteomes" id="UP000317243">
    <property type="component" value="Unassembled WGS sequence"/>
</dbReference>
<dbReference type="EMBL" id="SIHI01000151">
    <property type="protein sequence ID" value="TWT29128.1"/>
    <property type="molecule type" value="Genomic_DNA"/>
</dbReference>
<keyword evidence="1" id="KW-0472">Membrane</keyword>
<dbReference type="RefSeq" id="WP_146512759.1">
    <property type="nucleotide sequence ID" value="NZ_SIHI01000151.1"/>
</dbReference>
<protein>
    <submittedName>
        <fullName evidence="2">Uncharacterized protein</fullName>
    </submittedName>
</protein>
<accession>A0A5C5UST9</accession>
<organism evidence="2 3">
    <name type="scientific">Thalassoglobus neptunius</name>
    <dbReference type="NCBI Taxonomy" id="1938619"/>
    <lineage>
        <taxon>Bacteria</taxon>
        <taxon>Pseudomonadati</taxon>
        <taxon>Planctomycetota</taxon>
        <taxon>Planctomycetia</taxon>
        <taxon>Planctomycetales</taxon>
        <taxon>Planctomycetaceae</taxon>
        <taxon>Thalassoglobus</taxon>
    </lineage>
</organism>
<gene>
    <name evidence="2" type="ORF">KOR42_55830</name>
</gene>
<keyword evidence="1" id="KW-0812">Transmembrane</keyword>
<sequence>MQYTESLYDPFLPLQPLSRQKSSDEEYVAKIAKSLQRWDRWRWCAVLFYVAFLGAVIWLGFRTVATVRFFHGMWGNQNQAPLAEEIVAVGVILGLNVGFLFHSSLMGLATAFTGFRNERLLVKYFNRLQASVEISSRHDSFVNGS</sequence>
<dbReference type="AlphaFoldDB" id="A0A5C5UST9"/>
<evidence type="ECO:0000256" key="1">
    <source>
        <dbReference type="SAM" id="Phobius"/>
    </source>
</evidence>
<name>A0A5C5UST9_9PLAN</name>
<comment type="caution">
    <text evidence="2">The sequence shown here is derived from an EMBL/GenBank/DDBJ whole genome shotgun (WGS) entry which is preliminary data.</text>
</comment>
<keyword evidence="3" id="KW-1185">Reference proteome</keyword>
<dbReference type="OrthoDB" id="276056at2"/>